<feature type="compositionally biased region" description="Basic residues" evidence="1">
    <location>
        <begin position="151"/>
        <end position="161"/>
    </location>
</feature>
<feature type="compositionally biased region" description="Low complexity" evidence="1">
    <location>
        <begin position="184"/>
        <end position="213"/>
    </location>
</feature>
<protein>
    <submittedName>
        <fullName evidence="2">Uncharacterized protein</fullName>
    </submittedName>
</protein>
<feature type="region of interest" description="Disordered" evidence="1">
    <location>
        <begin position="35"/>
        <end position="78"/>
    </location>
</feature>
<dbReference type="Proteomes" id="UP000823399">
    <property type="component" value="Unassembled WGS sequence"/>
</dbReference>
<organism evidence="2 3">
    <name type="scientific">Suillus discolor</name>
    <dbReference type="NCBI Taxonomy" id="1912936"/>
    <lineage>
        <taxon>Eukaryota</taxon>
        <taxon>Fungi</taxon>
        <taxon>Dikarya</taxon>
        <taxon>Basidiomycota</taxon>
        <taxon>Agaricomycotina</taxon>
        <taxon>Agaricomycetes</taxon>
        <taxon>Agaricomycetidae</taxon>
        <taxon>Boletales</taxon>
        <taxon>Suillineae</taxon>
        <taxon>Suillaceae</taxon>
        <taxon>Suillus</taxon>
    </lineage>
</organism>
<feature type="region of interest" description="Disordered" evidence="1">
    <location>
        <begin position="135"/>
        <end position="215"/>
    </location>
</feature>
<sequence>MIFFQIQRRVDWYIAFSHLNALCQGDKSVLHANATRSPVQRRPPAPQVPQGFFDGVTVSPDRSHFSTQGRPHSSAQPSRTFLDRLFHRSSSDTHDTSPSSPLNWAQNLLKRRKRSGEEIELQVRNSAVVEVPYAKGKRRNASAREVAFAKQKQKQKKRQRQNTKPSDSKNSTTGSSMSVNPNVAKSSQAADSSSATPAIGDATTTTGTTSTPSRPDVILRQAGLWTRIWLFIGCIPHEHTDDRH</sequence>
<gene>
    <name evidence="2" type="ORF">F5147DRAFT_696942</name>
</gene>
<comment type="caution">
    <text evidence="2">The sequence shown here is derived from an EMBL/GenBank/DDBJ whole genome shotgun (WGS) entry which is preliminary data.</text>
</comment>
<dbReference type="RefSeq" id="XP_041292472.1">
    <property type="nucleotide sequence ID" value="XM_041437483.1"/>
</dbReference>
<accession>A0A9P7F634</accession>
<dbReference type="EMBL" id="JABBWM010000030">
    <property type="protein sequence ID" value="KAG2107741.1"/>
    <property type="molecule type" value="Genomic_DNA"/>
</dbReference>
<evidence type="ECO:0000313" key="3">
    <source>
        <dbReference type="Proteomes" id="UP000823399"/>
    </source>
</evidence>
<name>A0A9P7F634_9AGAM</name>
<feature type="compositionally biased region" description="Polar residues" evidence="1">
    <location>
        <begin position="162"/>
        <end position="183"/>
    </location>
</feature>
<dbReference type="GeneID" id="64699742"/>
<evidence type="ECO:0000313" key="2">
    <source>
        <dbReference type="EMBL" id="KAG2107741.1"/>
    </source>
</evidence>
<proteinExistence type="predicted"/>
<dbReference type="AlphaFoldDB" id="A0A9P7F634"/>
<feature type="compositionally biased region" description="Polar residues" evidence="1">
    <location>
        <begin position="65"/>
        <end position="78"/>
    </location>
</feature>
<evidence type="ECO:0000256" key="1">
    <source>
        <dbReference type="SAM" id="MobiDB-lite"/>
    </source>
</evidence>
<dbReference type="OrthoDB" id="2687537at2759"/>
<reference evidence="2" key="1">
    <citation type="journal article" date="2020" name="New Phytol.">
        <title>Comparative genomics reveals dynamic genome evolution in host specialist ectomycorrhizal fungi.</title>
        <authorList>
            <person name="Lofgren L.A."/>
            <person name="Nguyen N.H."/>
            <person name="Vilgalys R."/>
            <person name="Ruytinx J."/>
            <person name="Liao H.L."/>
            <person name="Branco S."/>
            <person name="Kuo A."/>
            <person name="LaButti K."/>
            <person name="Lipzen A."/>
            <person name="Andreopoulos W."/>
            <person name="Pangilinan J."/>
            <person name="Riley R."/>
            <person name="Hundley H."/>
            <person name="Na H."/>
            <person name="Barry K."/>
            <person name="Grigoriev I.V."/>
            <person name="Stajich J.E."/>
            <person name="Kennedy P.G."/>
        </authorList>
    </citation>
    <scope>NUCLEOTIDE SEQUENCE</scope>
    <source>
        <strain evidence="2">FC423</strain>
    </source>
</reference>
<keyword evidence="3" id="KW-1185">Reference proteome</keyword>